<dbReference type="Gene3D" id="3.10.129.130">
    <property type="match status" value="1"/>
</dbReference>
<evidence type="ECO:0000313" key="2">
    <source>
        <dbReference type="Proteomes" id="UP000184275"/>
    </source>
</evidence>
<proteinExistence type="predicted"/>
<organism evidence="1 2">
    <name type="scientific">Fibrobacter intestinalis</name>
    <dbReference type="NCBI Taxonomy" id="28122"/>
    <lineage>
        <taxon>Bacteria</taxon>
        <taxon>Pseudomonadati</taxon>
        <taxon>Fibrobacterota</taxon>
        <taxon>Fibrobacteria</taxon>
        <taxon>Fibrobacterales</taxon>
        <taxon>Fibrobacteraceae</taxon>
        <taxon>Fibrobacter</taxon>
    </lineage>
</organism>
<dbReference type="GO" id="GO:0004521">
    <property type="term" value="F:RNA endonuclease activity"/>
    <property type="evidence" value="ECO:0007669"/>
    <property type="project" value="InterPro"/>
</dbReference>
<reference evidence="2" key="1">
    <citation type="submission" date="2016-11" db="EMBL/GenBank/DDBJ databases">
        <authorList>
            <person name="Varghese N."/>
            <person name="Submissions S."/>
        </authorList>
    </citation>
    <scope>NUCLEOTIDE SEQUENCE [LARGE SCALE GENOMIC DNA]</scope>
    <source>
        <strain evidence="2">UWOS</strain>
    </source>
</reference>
<name>A0A1M6Y3A0_9BACT</name>
<dbReference type="InterPro" id="IPR025911">
    <property type="entry name" value="ToxN/AbiQ_toxin"/>
</dbReference>
<dbReference type="Proteomes" id="UP000184275">
    <property type="component" value="Unassembled WGS sequence"/>
</dbReference>
<gene>
    <name evidence="1" type="ORF">SAMN05720469_13710</name>
</gene>
<evidence type="ECO:0000313" key="1">
    <source>
        <dbReference type="EMBL" id="SHL12682.1"/>
    </source>
</evidence>
<dbReference type="EMBL" id="FRAW01000037">
    <property type="protein sequence ID" value="SHL12682.1"/>
    <property type="molecule type" value="Genomic_DNA"/>
</dbReference>
<dbReference type="AlphaFoldDB" id="A0A1M6Y3A0"/>
<dbReference type="InterPro" id="IPR053735">
    <property type="entry name" value="Type_III_TA_endoRNase"/>
</dbReference>
<dbReference type="Pfam" id="PF13958">
    <property type="entry name" value="ToxN_toxin"/>
    <property type="match status" value="1"/>
</dbReference>
<keyword evidence="2" id="KW-1185">Reference proteome</keyword>
<protein>
    <submittedName>
        <fullName evidence="1">Toxin ToxN, type III toxin-antitoxin system</fullName>
    </submittedName>
</protein>
<sequence>MTFLRDDYLREFDSFVPSLDGYGGKFKPFFGKLFSVGQIDYYAPISSGKQKHTEFRETNLFYKVYLHNETDAEKMVKKPVAVIDLKHIVPVPSAQAAPLAHESILNNDAYGSPSEKSKYLVLLRQELAWVNQNEERIVENAKILHKKCMTIESFHIRKRCLNLRLLEQKARDFSP</sequence>
<dbReference type="GO" id="GO:0003723">
    <property type="term" value="F:RNA binding"/>
    <property type="evidence" value="ECO:0007669"/>
    <property type="project" value="InterPro"/>
</dbReference>
<accession>A0A1M6Y3A0</accession>